<dbReference type="Pfam" id="PF03567">
    <property type="entry name" value="Sulfotransfer_2"/>
    <property type="match status" value="1"/>
</dbReference>
<keyword evidence="9" id="KW-0119">Carbohydrate metabolism</keyword>
<dbReference type="AlphaFoldDB" id="A0AAD9NKQ4"/>
<dbReference type="InterPro" id="IPR018011">
    <property type="entry name" value="Carb_sulfotrans_8-10"/>
</dbReference>
<evidence type="ECO:0000256" key="5">
    <source>
        <dbReference type="ARBA" id="ARBA00022989"/>
    </source>
</evidence>
<keyword evidence="10" id="KW-0732">Signal</keyword>
<evidence type="ECO:0000313" key="11">
    <source>
        <dbReference type="EMBL" id="KAK2173620.1"/>
    </source>
</evidence>
<proteinExistence type="inferred from homology"/>
<protein>
    <recommendedName>
        <fullName evidence="9">Carbohydrate sulfotransferase</fullName>
        <ecNumber evidence="9">2.8.2.-</ecNumber>
    </recommendedName>
</protein>
<keyword evidence="8 9" id="KW-0325">Glycoprotein</keyword>
<keyword evidence="3 9" id="KW-0808">Transferase</keyword>
<keyword evidence="12" id="KW-1185">Reference proteome</keyword>
<evidence type="ECO:0000256" key="3">
    <source>
        <dbReference type="ARBA" id="ARBA00022679"/>
    </source>
</evidence>
<dbReference type="PANTHER" id="PTHR12137">
    <property type="entry name" value="CARBOHYDRATE SULFOTRANSFERASE"/>
    <property type="match status" value="1"/>
</dbReference>
<dbReference type="InterPro" id="IPR005331">
    <property type="entry name" value="Sulfotransferase"/>
</dbReference>
<dbReference type="EMBL" id="JAODUO010000863">
    <property type="protein sequence ID" value="KAK2173620.1"/>
    <property type="molecule type" value="Genomic_DNA"/>
</dbReference>
<comment type="similarity">
    <text evidence="2 9">Belongs to the sulfotransferase 2 family.</text>
</comment>
<reference evidence="11" key="1">
    <citation type="journal article" date="2023" name="Mol. Biol. Evol.">
        <title>Third-Generation Sequencing Reveals the Adaptive Role of the Epigenome in Three Deep-Sea Polychaetes.</title>
        <authorList>
            <person name="Perez M."/>
            <person name="Aroh O."/>
            <person name="Sun Y."/>
            <person name="Lan Y."/>
            <person name="Juniper S.K."/>
            <person name="Young C.R."/>
            <person name="Angers B."/>
            <person name="Qian P.Y."/>
        </authorList>
    </citation>
    <scope>NUCLEOTIDE SEQUENCE</scope>
    <source>
        <strain evidence="11">R07B-5</strain>
    </source>
</reference>
<keyword evidence="6 9" id="KW-0333">Golgi apparatus</keyword>
<feature type="signal peptide" evidence="10">
    <location>
        <begin position="1"/>
        <end position="17"/>
    </location>
</feature>
<keyword evidence="7" id="KW-0472">Membrane</keyword>
<evidence type="ECO:0000256" key="9">
    <source>
        <dbReference type="RuleBase" id="RU364020"/>
    </source>
</evidence>
<dbReference type="GO" id="GO:0016051">
    <property type="term" value="P:carbohydrate biosynthetic process"/>
    <property type="evidence" value="ECO:0007669"/>
    <property type="project" value="InterPro"/>
</dbReference>
<keyword evidence="4" id="KW-0812">Transmembrane</keyword>
<accession>A0AAD9NKQ4</accession>
<dbReference type="PANTHER" id="PTHR12137:SF54">
    <property type="entry name" value="CARBOHYDRATE SULFOTRANSFERASE"/>
    <property type="match status" value="1"/>
</dbReference>
<feature type="chain" id="PRO_5042200895" description="Carbohydrate sulfotransferase" evidence="10">
    <location>
        <begin position="18"/>
        <end position="334"/>
    </location>
</feature>
<evidence type="ECO:0000256" key="4">
    <source>
        <dbReference type="ARBA" id="ARBA00022692"/>
    </source>
</evidence>
<dbReference type="EC" id="2.8.2.-" evidence="9"/>
<name>A0AAD9NKQ4_RIDPI</name>
<comment type="caution">
    <text evidence="11">The sequence shown here is derived from an EMBL/GenBank/DDBJ whole genome shotgun (WGS) entry which is preliminary data.</text>
</comment>
<dbReference type="GO" id="GO:0000139">
    <property type="term" value="C:Golgi membrane"/>
    <property type="evidence" value="ECO:0007669"/>
    <property type="project" value="UniProtKB-SubCell"/>
</dbReference>
<organism evidence="11 12">
    <name type="scientific">Ridgeia piscesae</name>
    <name type="common">Tubeworm</name>
    <dbReference type="NCBI Taxonomy" id="27915"/>
    <lineage>
        <taxon>Eukaryota</taxon>
        <taxon>Metazoa</taxon>
        <taxon>Spiralia</taxon>
        <taxon>Lophotrochozoa</taxon>
        <taxon>Annelida</taxon>
        <taxon>Polychaeta</taxon>
        <taxon>Sedentaria</taxon>
        <taxon>Canalipalpata</taxon>
        <taxon>Sabellida</taxon>
        <taxon>Siboglinidae</taxon>
        <taxon>Ridgeia</taxon>
    </lineage>
</organism>
<evidence type="ECO:0000256" key="2">
    <source>
        <dbReference type="ARBA" id="ARBA00006339"/>
    </source>
</evidence>
<evidence type="ECO:0000256" key="6">
    <source>
        <dbReference type="ARBA" id="ARBA00023034"/>
    </source>
</evidence>
<keyword evidence="5" id="KW-1133">Transmembrane helix</keyword>
<dbReference type="Proteomes" id="UP001209878">
    <property type="component" value="Unassembled WGS sequence"/>
</dbReference>
<dbReference type="GO" id="GO:0008146">
    <property type="term" value="F:sulfotransferase activity"/>
    <property type="evidence" value="ECO:0007669"/>
    <property type="project" value="InterPro"/>
</dbReference>
<evidence type="ECO:0000256" key="8">
    <source>
        <dbReference type="ARBA" id="ARBA00023180"/>
    </source>
</evidence>
<gene>
    <name evidence="11" type="ORF">NP493_863g01017</name>
</gene>
<evidence type="ECO:0000256" key="1">
    <source>
        <dbReference type="ARBA" id="ARBA00004323"/>
    </source>
</evidence>
<comment type="subcellular location">
    <subcellularLocation>
        <location evidence="1 9">Golgi apparatus membrane</location>
        <topology evidence="1 9">Single-pass type II membrane protein</topology>
    </subcellularLocation>
</comment>
<keyword evidence="9" id="KW-0735">Signal-anchor</keyword>
<evidence type="ECO:0000256" key="10">
    <source>
        <dbReference type="SAM" id="SignalP"/>
    </source>
</evidence>
<evidence type="ECO:0000256" key="7">
    <source>
        <dbReference type="ARBA" id="ARBA00023136"/>
    </source>
</evidence>
<sequence>MILLLAVTVGVFTLMNSVMIERDTYLVDETYAEEVSGSFRPCSPVERRSTMLGACNVSGDVDSSFRNITREVLGNIFVDDRHQVLSCFVAKVACSTWKYVLINATGKVSDIPPEKIPVHSRAFMRTLWLHVLSDYTQEEVDFRLRNYYKFMVVRHPFDRLTSAYREKFGPKNKVFHKIFGKQIVEKYRKNAKNKSLLTGSDVTFGEFVKYLINEKPTTYNAHWRRYYDVCDPCRVKYDHVAKLETITQDARIIFPKLAFSSDTKLPGRNVNLRPTTYDIEQGKNLSYMFTELPSGDVARLMRIYDLDFRLFGYQWDRTLNTARCHTPFGADTCC</sequence>
<evidence type="ECO:0000313" key="12">
    <source>
        <dbReference type="Proteomes" id="UP001209878"/>
    </source>
</evidence>